<feature type="domain" description="SMP-30/Gluconolactonase/LRE-like region" evidence="2">
    <location>
        <begin position="68"/>
        <end position="333"/>
    </location>
</feature>
<organism evidence="3 4">
    <name type="scientific">Salinimicrobium gaetbulicola</name>
    <dbReference type="NCBI Taxonomy" id="999702"/>
    <lineage>
        <taxon>Bacteria</taxon>
        <taxon>Pseudomonadati</taxon>
        <taxon>Bacteroidota</taxon>
        <taxon>Flavobacteriia</taxon>
        <taxon>Flavobacteriales</taxon>
        <taxon>Flavobacteriaceae</taxon>
        <taxon>Salinimicrobium</taxon>
    </lineage>
</organism>
<evidence type="ECO:0000256" key="1">
    <source>
        <dbReference type="ARBA" id="ARBA00022801"/>
    </source>
</evidence>
<keyword evidence="4" id="KW-1185">Reference proteome</keyword>
<dbReference type="InterPro" id="IPR011042">
    <property type="entry name" value="6-blade_b-propeller_TolB-like"/>
</dbReference>
<name>A0ABW3IE63_9FLAO</name>
<evidence type="ECO:0000259" key="2">
    <source>
        <dbReference type="Pfam" id="PF08450"/>
    </source>
</evidence>
<dbReference type="EMBL" id="JBHTJP010000032">
    <property type="protein sequence ID" value="MFD0976033.1"/>
    <property type="molecule type" value="Genomic_DNA"/>
</dbReference>
<dbReference type="PRINTS" id="PR01790">
    <property type="entry name" value="SMP30FAMILY"/>
</dbReference>
<evidence type="ECO:0000313" key="4">
    <source>
        <dbReference type="Proteomes" id="UP001597100"/>
    </source>
</evidence>
<dbReference type="Gene3D" id="2.120.10.30">
    <property type="entry name" value="TolB, C-terminal domain"/>
    <property type="match status" value="1"/>
</dbReference>
<dbReference type="InterPro" id="IPR051262">
    <property type="entry name" value="SMP-30/CGR1_Lactonase"/>
</dbReference>
<dbReference type="Pfam" id="PF08450">
    <property type="entry name" value="SGL"/>
    <property type="match status" value="1"/>
</dbReference>
<comment type="caution">
    <text evidence="3">The sequence shown here is derived from an EMBL/GenBank/DDBJ whole genome shotgun (WGS) entry which is preliminary data.</text>
</comment>
<dbReference type="Proteomes" id="UP001597100">
    <property type="component" value="Unassembled WGS sequence"/>
</dbReference>
<keyword evidence="1" id="KW-0378">Hydrolase</keyword>
<dbReference type="PROSITE" id="PS51257">
    <property type="entry name" value="PROKAR_LIPOPROTEIN"/>
    <property type="match status" value="1"/>
</dbReference>
<proteinExistence type="predicted"/>
<dbReference type="PANTHER" id="PTHR47572">
    <property type="entry name" value="LIPOPROTEIN-RELATED"/>
    <property type="match status" value="1"/>
</dbReference>
<dbReference type="RefSeq" id="WP_380737066.1">
    <property type="nucleotide sequence ID" value="NZ_JBHTJP010000032.1"/>
</dbReference>
<accession>A0ABW3IE63</accession>
<dbReference type="InterPro" id="IPR013658">
    <property type="entry name" value="SGL"/>
</dbReference>
<evidence type="ECO:0000313" key="3">
    <source>
        <dbReference type="EMBL" id="MFD0976033.1"/>
    </source>
</evidence>
<dbReference type="SUPFAM" id="SSF63829">
    <property type="entry name" value="Calcium-dependent phosphotriesterase"/>
    <property type="match status" value="1"/>
</dbReference>
<sequence>MYIRSTFLIAFSFIFFLSCKHKNNPEDPAISNVDTTVQELKIEVYDSTALAFLDPNTNFEVLAKGFYWSEGPLWVDDLQSVIFSDVPANKIYKWNEKDSLSVYLESAGHSGTENKSSGRGPNGLILDLEGKLLICQHGDRRIARLDADLNNPEPQFTTVADTYQGKQFNSPNDLAIDEAGIIYFTDPPYGLPENKTGEIGMNGVFKVNPEKEVSVLIDSLTMPNGIGLSLDQKTLYVNQSNPKNPVLYSYEVTGDGTLDNGKVLFDFQTLSEDKNGLPDGLKIHKSGNIFATGPGGVHIISPEGKHLAAIFTGKSTANCAFDKNHEYLYMTTTDRLMRLKLK</sequence>
<dbReference type="InterPro" id="IPR005511">
    <property type="entry name" value="SMP-30"/>
</dbReference>
<reference evidence="4" key="1">
    <citation type="journal article" date="2019" name="Int. J. Syst. Evol. Microbiol.">
        <title>The Global Catalogue of Microorganisms (GCM) 10K type strain sequencing project: providing services to taxonomists for standard genome sequencing and annotation.</title>
        <authorList>
            <consortium name="The Broad Institute Genomics Platform"/>
            <consortium name="The Broad Institute Genome Sequencing Center for Infectious Disease"/>
            <person name="Wu L."/>
            <person name="Ma J."/>
        </authorList>
    </citation>
    <scope>NUCLEOTIDE SEQUENCE [LARGE SCALE GENOMIC DNA]</scope>
    <source>
        <strain evidence="4">CCUG 60898</strain>
    </source>
</reference>
<gene>
    <name evidence="3" type="ORF">ACFQ1G_04435</name>
</gene>
<protein>
    <submittedName>
        <fullName evidence="3">SMP-30/gluconolactonase/LRE family protein</fullName>
    </submittedName>
</protein>
<dbReference type="PANTHER" id="PTHR47572:SF4">
    <property type="entry name" value="LACTONASE DRP35"/>
    <property type="match status" value="1"/>
</dbReference>